<organism evidence="1 2">
    <name type="scientific">Araneus ventricosus</name>
    <name type="common">Orbweaver spider</name>
    <name type="synonym">Epeira ventricosa</name>
    <dbReference type="NCBI Taxonomy" id="182803"/>
    <lineage>
        <taxon>Eukaryota</taxon>
        <taxon>Metazoa</taxon>
        <taxon>Ecdysozoa</taxon>
        <taxon>Arthropoda</taxon>
        <taxon>Chelicerata</taxon>
        <taxon>Arachnida</taxon>
        <taxon>Araneae</taxon>
        <taxon>Araneomorphae</taxon>
        <taxon>Entelegynae</taxon>
        <taxon>Araneoidea</taxon>
        <taxon>Araneidae</taxon>
        <taxon>Araneus</taxon>
    </lineage>
</organism>
<dbReference type="Proteomes" id="UP000499080">
    <property type="component" value="Unassembled WGS sequence"/>
</dbReference>
<proteinExistence type="predicted"/>
<dbReference type="EMBL" id="BGPR01000061">
    <property type="protein sequence ID" value="GBL88622.1"/>
    <property type="molecule type" value="Genomic_DNA"/>
</dbReference>
<dbReference type="AlphaFoldDB" id="A0A4Y2B8E1"/>
<comment type="caution">
    <text evidence="1">The sequence shown here is derived from an EMBL/GenBank/DDBJ whole genome shotgun (WGS) entry which is preliminary data.</text>
</comment>
<evidence type="ECO:0000313" key="2">
    <source>
        <dbReference type="Proteomes" id="UP000499080"/>
    </source>
</evidence>
<reference evidence="1 2" key="1">
    <citation type="journal article" date="2019" name="Sci. Rep.">
        <title>Orb-weaving spider Araneus ventricosus genome elucidates the spidroin gene catalogue.</title>
        <authorList>
            <person name="Kono N."/>
            <person name="Nakamura H."/>
            <person name="Ohtoshi R."/>
            <person name="Moran D.A.P."/>
            <person name="Shinohara A."/>
            <person name="Yoshida Y."/>
            <person name="Fujiwara M."/>
            <person name="Mori M."/>
            <person name="Tomita M."/>
            <person name="Arakawa K."/>
        </authorList>
    </citation>
    <scope>NUCLEOTIDE SEQUENCE [LARGE SCALE GENOMIC DNA]</scope>
</reference>
<keyword evidence="2" id="KW-1185">Reference proteome</keyword>
<name>A0A4Y2B8E1_ARAVE</name>
<gene>
    <name evidence="1" type="ORF">AVEN_195621_1</name>
</gene>
<protein>
    <submittedName>
        <fullName evidence="1">Uncharacterized protein</fullName>
    </submittedName>
</protein>
<accession>A0A4Y2B8E1</accession>
<evidence type="ECO:0000313" key="1">
    <source>
        <dbReference type="EMBL" id="GBL88622.1"/>
    </source>
</evidence>
<sequence>MVVRLMVPSRHKISKIPLDTSRSTFVCHGFKVNQACMQDWTSVQAGRELGDFRSRIQDTAIKSPPYLVSKEVSEARTVLKLQPLLTLST</sequence>